<organism evidence="6 7">
    <name type="scientific">Actinacidiphila epipremni</name>
    <dbReference type="NCBI Taxonomy" id="2053013"/>
    <lineage>
        <taxon>Bacteria</taxon>
        <taxon>Bacillati</taxon>
        <taxon>Actinomycetota</taxon>
        <taxon>Actinomycetes</taxon>
        <taxon>Kitasatosporales</taxon>
        <taxon>Streptomycetaceae</taxon>
        <taxon>Actinacidiphila</taxon>
    </lineage>
</organism>
<dbReference type="SMART" id="SM00825">
    <property type="entry name" value="PKS_KS"/>
    <property type="match status" value="1"/>
</dbReference>
<dbReference type="SUPFAM" id="SSF53901">
    <property type="entry name" value="Thiolase-like"/>
    <property type="match status" value="2"/>
</dbReference>
<keyword evidence="3" id="KW-0012">Acyltransferase</keyword>
<accession>A0ABX1A0F1</accession>
<keyword evidence="2 4" id="KW-0808">Transferase</keyword>
<dbReference type="PANTHER" id="PTHR11712:SF322">
    <property type="entry name" value="POLYKETIDE BETA-KETOACYL SYNTHASE 2-RELATED"/>
    <property type="match status" value="1"/>
</dbReference>
<evidence type="ECO:0000259" key="5">
    <source>
        <dbReference type="PROSITE" id="PS52004"/>
    </source>
</evidence>
<sequence>MTDTQAAPTAVPAASAATGVAVVTGVSALAPGGIGTADFWDALLEARSGLGAVTRFAADGFPVRVVGEVAGPETVPGVDPRLAVQTDRWSQLAMVATDEALHDAALDPAALPPYDLGVITASSSGGNAFGQREIEALWSKGPRYVGPYQSIAWFYAATTGQLSIRHGMKGPCGVLVAEQAGGLDAIGQARRTVLRGDARVVLTGGTEAPLSPYALTCQLASGLLSPGADPQRAYLPFDEAATGHVPGEGGALLLVEDAGQAAARGAPRPYGEIAGYAATFDPPPGVRPGGGPTALRRAVEGALADAGATPGEVDVVFADAAGSPDLDRAESACLAEVFGPRGVPVTAPKSLYGRLYAGGAPLDVVTALLALRHQVIPPTSPYVTRAAAHPIDLVGRARPARLRTALVVARGYGGFNGAMVLRSTPPTDSHRIPKGRVR</sequence>
<dbReference type="InterPro" id="IPR014030">
    <property type="entry name" value="Ketoacyl_synth_N"/>
</dbReference>
<dbReference type="InterPro" id="IPR016039">
    <property type="entry name" value="Thiolase-like"/>
</dbReference>
<evidence type="ECO:0000313" key="6">
    <source>
        <dbReference type="EMBL" id="NJP47323.1"/>
    </source>
</evidence>
<comment type="similarity">
    <text evidence="1 4">Belongs to the thiolase-like superfamily. Beta-ketoacyl-ACP synthases family.</text>
</comment>
<evidence type="ECO:0000256" key="2">
    <source>
        <dbReference type="ARBA" id="ARBA00022679"/>
    </source>
</evidence>
<dbReference type="Pfam" id="PF00109">
    <property type="entry name" value="ketoacyl-synt"/>
    <property type="match status" value="1"/>
</dbReference>
<dbReference type="Proteomes" id="UP000734511">
    <property type="component" value="Unassembled WGS sequence"/>
</dbReference>
<dbReference type="Pfam" id="PF02801">
    <property type="entry name" value="Ketoacyl-synt_C"/>
    <property type="match status" value="1"/>
</dbReference>
<dbReference type="InterPro" id="IPR000794">
    <property type="entry name" value="Beta-ketoacyl_synthase"/>
</dbReference>
<dbReference type="EMBL" id="JAATEJ010000029">
    <property type="protein sequence ID" value="NJP47323.1"/>
    <property type="molecule type" value="Genomic_DNA"/>
</dbReference>
<dbReference type="PANTHER" id="PTHR11712">
    <property type="entry name" value="POLYKETIDE SYNTHASE-RELATED"/>
    <property type="match status" value="1"/>
</dbReference>
<feature type="domain" description="Ketosynthase family 3 (KS3)" evidence="5">
    <location>
        <begin position="18"/>
        <end position="423"/>
    </location>
</feature>
<keyword evidence="7" id="KW-1185">Reference proteome</keyword>
<evidence type="ECO:0000256" key="4">
    <source>
        <dbReference type="RuleBase" id="RU003694"/>
    </source>
</evidence>
<dbReference type="Gene3D" id="3.40.47.10">
    <property type="match status" value="2"/>
</dbReference>
<protein>
    <submittedName>
        <fullName evidence="6">Ketosynthase chain-length factor</fullName>
    </submittedName>
</protein>
<proteinExistence type="inferred from homology"/>
<reference evidence="6 7" key="1">
    <citation type="submission" date="2020-03" db="EMBL/GenBank/DDBJ databases">
        <title>WGS of actinomycetes isolated from Thailand.</title>
        <authorList>
            <person name="Thawai C."/>
        </authorList>
    </citation>
    <scope>NUCLEOTIDE SEQUENCE [LARGE SCALE GENOMIC DNA]</scope>
    <source>
        <strain evidence="6 7">PRB2-1</strain>
    </source>
</reference>
<dbReference type="InterPro" id="IPR020841">
    <property type="entry name" value="PKS_Beta-ketoAc_synthase_dom"/>
</dbReference>
<name>A0ABX1A0F1_9ACTN</name>
<evidence type="ECO:0000256" key="3">
    <source>
        <dbReference type="ARBA" id="ARBA00023315"/>
    </source>
</evidence>
<dbReference type="RefSeq" id="WP_167986169.1">
    <property type="nucleotide sequence ID" value="NZ_JAATEJ010000029.1"/>
</dbReference>
<dbReference type="PROSITE" id="PS52004">
    <property type="entry name" value="KS3_2"/>
    <property type="match status" value="1"/>
</dbReference>
<evidence type="ECO:0000256" key="1">
    <source>
        <dbReference type="ARBA" id="ARBA00008467"/>
    </source>
</evidence>
<gene>
    <name evidence="6" type="ORF">HCN08_28550</name>
</gene>
<evidence type="ECO:0000313" key="7">
    <source>
        <dbReference type="Proteomes" id="UP000734511"/>
    </source>
</evidence>
<dbReference type="InterPro" id="IPR014031">
    <property type="entry name" value="Ketoacyl_synth_C"/>
</dbReference>
<comment type="caution">
    <text evidence="6">The sequence shown here is derived from an EMBL/GenBank/DDBJ whole genome shotgun (WGS) entry which is preliminary data.</text>
</comment>
<dbReference type="CDD" id="cd00832">
    <property type="entry name" value="CLF"/>
    <property type="match status" value="1"/>
</dbReference>